<dbReference type="InterPro" id="IPR006047">
    <property type="entry name" value="GH13_cat_dom"/>
</dbReference>
<proteinExistence type="predicted"/>
<dbReference type="InterPro" id="IPR012767">
    <property type="entry name" value="Trehalose_TreY"/>
</dbReference>
<accession>A0ABW8ZW41</accession>
<dbReference type="NCBIfam" id="TIGR02401">
    <property type="entry name" value="trehalose_TreY"/>
    <property type="match status" value="1"/>
</dbReference>
<feature type="compositionally biased region" description="Polar residues" evidence="1">
    <location>
        <begin position="507"/>
        <end position="518"/>
    </location>
</feature>
<organism evidence="3 4">
    <name type="scientific">Paraburkholderia agricolaris</name>
    <dbReference type="NCBI Taxonomy" id="2152888"/>
    <lineage>
        <taxon>Bacteria</taxon>
        <taxon>Pseudomonadati</taxon>
        <taxon>Pseudomonadota</taxon>
        <taxon>Betaproteobacteria</taxon>
        <taxon>Burkholderiales</taxon>
        <taxon>Burkholderiaceae</taxon>
        <taxon>Paraburkholderia</taxon>
    </lineage>
</organism>
<feature type="domain" description="Glycosyl hydrolase family 13 catalytic" evidence="2">
    <location>
        <begin position="1"/>
        <end position="830"/>
    </location>
</feature>
<dbReference type="Gene3D" id="3.20.20.80">
    <property type="entry name" value="Glycosidases"/>
    <property type="match status" value="4"/>
</dbReference>
<evidence type="ECO:0000259" key="2">
    <source>
        <dbReference type="SMART" id="SM00642"/>
    </source>
</evidence>
<dbReference type="InterPro" id="IPR017853">
    <property type="entry name" value="GH"/>
</dbReference>
<dbReference type="Proteomes" id="UP001629249">
    <property type="component" value="Unassembled WGS sequence"/>
</dbReference>
<gene>
    <name evidence="3" type="primary">treY</name>
    <name evidence="3" type="ORF">PQR66_30560</name>
</gene>
<dbReference type="PANTHER" id="PTHR10357">
    <property type="entry name" value="ALPHA-AMYLASE FAMILY MEMBER"/>
    <property type="match status" value="1"/>
</dbReference>
<reference evidence="3 4" key="1">
    <citation type="journal article" date="2024" name="Chem. Sci.">
        <title>Discovery of megapolipeptins by genome mining of a Burkholderiales bacteria collection.</title>
        <authorList>
            <person name="Paulo B.S."/>
            <person name="Recchia M.J.J."/>
            <person name="Lee S."/>
            <person name="Fergusson C.H."/>
            <person name="Romanowski S.B."/>
            <person name="Hernandez A."/>
            <person name="Krull N."/>
            <person name="Liu D.Y."/>
            <person name="Cavanagh H."/>
            <person name="Bos A."/>
            <person name="Gray C.A."/>
            <person name="Murphy B.T."/>
            <person name="Linington R.G."/>
            <person name="Eustaquio A.S."/>
        </authorList>
    </citation>
    <scope>NUCLEOTIDE SEQUENCE [LARGE SCALE GENOMIC DNA]</scope>
    <source>
        <strain evidence="3 4">RL16-012-BIC-B</strain>
    </source>
</reference>
<sequence>MTVPRSTLRLQFHRGFTFDDAAKHIDYFAALGISHLYASPITTAEPGSMHGYDTVDYTQVNAEYGGEAGLKRLVEKLRAHNMGLIVDVVPNHMGVGGSSNAWWLDILEWGRHSAYARHFDVDWHSPDPALRGKVLAPTLGAPYGDELTAGRIALHFAADSGRFYIGYGPHVFPVCPTDYAAILQSADRADLNALAERFQGLTTQPTDQPRAAEGRDMLREFVAQNGASAIERVLEAYSPADPVTRDRLHRLIERQHFRLAWWRTASDEVNWRRFFDISTLAGVRVERPEVFEAVHALVFRLYQEGVVDGLRIDHVDGLAEPREYCQRLRQRLTELRDTAPYVVVEKILGRDEPLRDDWPVDGTTGYDFMNDVGALLHDPAGAEPLAQTWAELTARSPRFAEEALPARRKILAENLSAELDRAARALHRIARDSLTTRDFTFTALRRVLTELVVHFPVYRIYSQNGLRSAADNVYFDQALAGAKQTLSRADHEVLDRVNAWLGESAEEVSNPNPNARGNAQSQQQGPGGAPPSHAGSARRTAQTLFAQLTAPVAAKAIEDTACYRYGRLLSRNEVGSDPGEFALSVEQFHAANLERSQRFPHAMLATATHDHKRGEDVRARLAVLSEIADEWSAKLRAWSTLNAPHRRALDGTPISSVSHDISYDWAPGPAAEAMLYQTLVGCWPPGLQANDEAGIKELAERVAQWQLKALREAKLQTNWLAPDEAYEAGCRAFLFDILAPQRRDGFLRELSTFVTRISRAGALNSLQQTVLRLASPGIPDLYQGTELWDFSLVDPDNRRPVDFAKREALLAQTPPSDFLADWQDGRVKLAVVQRVLALRAHLPELLSQSTYLPLEVRGPHAANVIAFARRHGNAWAVVVASRLAAGLLGDTSEPDDLPMVDPAKWGDTAIEMPTDLAARALFDWLSPAAPKVDENGLLYLRDALGAMPIAVLVEDGVPRS</sequence>
<comment type="caution">
    <text evidence="3">The sequence shown here is derived from an EMBL/GenBank/DDBJ whole genome shotgun (WGS) entry which is preliminary data.</text>
</comment>
<feature type="region of interest" description="Disordered" evidence="1">
    <location>
        <begin position="506"/>
        <end position="539"/>
    </location>
</feature>
<dbReference type="CDD" id="cd11336">
    <property type="entry name" value="AmyAc_MTSase"/>
    <property type="match status" value="1"/>
</dbReference>
<protein>
    <submittedName>
        <fullName evidence="3">Malto-oligosyltrehalose synthase</fullName>
    </submittedName>
</protein>
<dbReference type="RefSeq" id="WP_408332155.1">
    <property type="nucleotide sequence ID" value="NZ_JAQQFH010000027.1"/>
</dbReference>
<evidence type="ECO:0000256" key="1">
    <source>
        <dbReference type="SAM" id="MobiDB-lite"/>
    </source>
</evidence>
<keyword evidence="4" id="KW-1185">Reference proteome</keyword>
<dbReference type="Pfam" id="PF00128">
    <property type="entry name" value="Alpha-amylase"/>
    <property type="match status" value="1"/>
</dbReference>
<feature type="compositionally biased region" description="Low complexity" evidence="1">
    <location>
        <begin position="519"/>
        <end position="537"/>
    </location>
</feature>
<dbReference type="EMBL" id="JAQQFN010000027">
    <property type="protein sequence ID" value="MFL9887412.1"/>
    <property type="molecule type" value="Genomic_DNA"/>
</dbReference>
<evidence type="ECO:0000313" key="4">
    <source>
        <dbReference type="Proteomes" id="UP001629249"/>
    </source>
</evidence>
<dbReference type="SMART" id="SM00642">
    <property type="entry name" value="Aamy"/>
    <property type="match status" value="1"/>
</dbReference>
<name>A0ABW8ZW41_9BURK</name>
<evidence type="ECO:0000313" key="3">
    <source>
        <dbReference type="EMBL" id="MFL9887412.1"/>
    </source>
</evidence>
<dbReference type="SUPFAM" id="SSF51445">
    <property type="entry name" value="(Trans)glycosidases"/>
    <property type="match status" value="1"/>
</dbReference>
<dbReference type="PANTHER" id="PTHR10357:SF216">
    <property type="entry name" value="MALTOOLIGOSYL TREHALOSE SYNTHASE-RELATED"/>
    <property type="match status" value="1"/>
</dbReference>